<gene>
    <name evidence="1" type="ORF">APY04_2726</name>
</gene>
<dbReference type="STRING" id="121290.APY04_2726"/>
<organism evidence="1 2">
    <name type="scientific">Hyphomicrobium sulfonivorans</name>
    <dbReference type="NCBI Taxonomy" id="121290"/>
    <lineage>
        <taxon>Bacteria</taxon>
        <taxon>Pseudomonadati</taxon>
        <taxon>Pseudomonadota</taxon>
        <taxon>Alphaproteobacteria</taxon>
        <taxon>Hyphomicrobiales</taxon>
        <taxon>Hyphomicrobiaceae</taxon>
        <taxon>Hyphomicrobium</taxon>
    </lineage>
</organism>
<dbReference type="GO" id="GO:0008115">
    <property type="term" value="F:sarcosine oxidase activity"/>
    <property type="evidence" value="ECO:0007669"/>
    <property type="project" value="UniProtKB-EC"/>
</dbReference>
<dbReference type="PATRIC" id="fig|121290.4.peg.15"/>
<dbReference type="Proteomes" id="UP000059074">
    <property type="component" value="Unassembled WGS sequence"/>
</dbReference>
<evidence type="ECO:0000313" key="1">
    <source>
        <dbReference type="EMBL" id="KWT65488.1"/>
    </source>
</evidence>
<dbReference type="OrthoDB" id="7159274at2"/>
<keyword evidence="1" id="KW-0560">Oxidoreductase</keyword>
<sequence>MKIMICPVNGPRNITEFAWGGEVKPDVDPATCTDQEWTDHLFLEANVAGIVTEWWLHTPTNTWFIARRNTLTDEILETMTLDAYYTREGAISA</sequence>
<dbReference type="AlphaFoldDB" id="A0A125NU58"/>
<reference evidence="1 2" key="1">
    <citation type="submission" date="2015-10" db="EMBL/GenBank/DDBJ databases">
        <title>Transcriptomic analysis of a linuron degrading triple-species bacterial consortium.</title>
        <authorList>
            <person name="Albers P."/>
        </authorList>
    </citation>
    <scope>NUCLEOTIDE SEQUENCE [LARGE SCALE GENOMIC DNA]</scope>
    <source>
        <strain evidence="1 2">WDL6</strain>
    </source>
</reference>
<dbReference type="Pfam" id="PF04267">
    <property type="entry name" value="SoxD"/>
    <property type="match status" value="1"/>
</dbReference>
<dbReference type="InterPro" id="IPR006279">
    <property type="entry name" value="SoxD"/>
</dbReference>
<dbReference type="EMBL" id="LMTR01000078">
    <property type="protein sequence ID" value="KWT65488.1"/>
    <property type="molecule type" value="Genomic_DNA"/>
</dbReference>
<comment type="caution">
    <text evidence="1">The sequence shown here is derived from an EMBL/GenBank/DDBJ whole genome shotgun (WGS) entry which is preliminary data.</text>
</comment>
<dbReference type="EC" id="1.5.3.1" evidence="1"/>
<proteinExistence type="predicted"/>
<protein>
    <submittedName>
        <fullName evidence="1">Sarcosine oxidase delta subunit</fullName>
        <ecNumber evidence="1">1.5.3.1</ecNumber>
    </submittedName>
</protein>
<dbReference type="Gene3D" id="3.30.2270.10">
    <property type="entry name" value="Folate-binding superfamily"/>
    <property type="match status" value="1"/>
</dbReference>
<keyword evidence="2" id="KW-1185">Reference proteome</keyword>
<dbReference type="GO" id="GO:0046653">
    <property type="term" value="P:tetrahydrofolate metabolic process"/>
    <property type="evidence" value="ECO:0007669"/>
    <property type="project" value="InterPro"/>
</dbReference>
<accession>A0A125NU58</accession>
<dbReference type="InterPro" id="IPR038561">
    <property type="entry name" value="SoxD_sf"/>
</dbReference>
<evidence type="ECO:0000313" key="2">
    <source>
        <dbReference type="Proteomes" id="UP000059074"/>
    </source>
</evidence>
<name>A0A125NU58_HYPSL</name>
<dbReference type="RefSeq" id="WP_068463363.1">
    <property type="nucleotide sequence ID" value="NZ_LMTR01000078.1"/>
</dbReference>